<evidence type="ECO:0000256" key="8">
    <source>
        <dbReference type="ARBA" id="ARBA00022985"/>
    </source>
</evidence>
<dbReference type="Gene3D" id="1.10.3730.20">
    <property type="match status" value="1"/>
</dbReference>
<evidence type="ECO:0000256" key="6">
    <source>
        <dbReference type="ARBA" id="ARBA00022556"/>
    </source>
</evidence>
<dbReference type="GO" id="GO:0009245">
    <property type="term" value="P:lipid A biosynthetic process"/>
    <property type="evidence" value="ECO:0007669"/>
    <property type="project" value="UniProtKB-KW"/>
</dbReference>
<dbReference type="EMBL" id="MRWE01000024">
    <property type="protein sequence ID" value="ORJ24731.1"/>
    <property type="molecule type" value="Genomic_DNA"/>
</dbReference>
<organism evidence="14 15">
    <name type="scientific">Rouxiella badensis</name>
    <dbReference type="NCBI Taxonomy" id="1646377"/>
    <lineage>
        <taxon>Bacteria</taxon>
        <taxon>Pseudomonadati</taxon>
        <taxon>Pseudomonadota</taxon>
        <taxon>Gammaproteobacteria</taxon>
        <taxon>Enterobacterales</taxon>
        <taxon>Yersiniaceae</taxon>
        <taxon>Rouxiella</taxon>
    </lineage>
</organism>
<name>A0A1X0WDA5_9GAMM</name>
<evidence type="ECO:0000256" key="4">
    <source>
        <dbReference type="ARBA" id="ARBA00022516"/>
    </source>
</evidence>
<evidence type="ECO:0000313" key="14">
    <source>
        <dbReference type="EMBL" id="ORJ24731.1"/>
    </source>
</evidence>
<dbReference type="FunFam" id="1.10.3730.20:FF:000002">
    <property type="entry name" value="Probable 4-amino-4-deoxy-L-arabinose-phosphoundecaprenol flippase subunit ArnE"/>
    <property type="match status" value="1"/>
</dbReference>
<dbReference type="SUPFAM" id="SSF103481">
    <property type="entry name" value="Multidrug resistance efflux transporter EmrE"/>
    <property type="match status" value="1"/>
</dbReference>
<evidence type="ECO:0000256" key="7">
    <source>
        <dbReference type="ARBA" id="ARBA00022692"/>
    </source>
</evidence>
<keyword evidence="6" id="KW-0441">Lipid A biosynthesis</keyword>
<dbReference type="GO" id="GO:0005886">
    <property type="term" value="C:plasma membrane"/>
    <property type="evidence" value="ECO:0007669"/>
    <property type="project" value="UniProtKB-SubCell"/>
</dbReference>
<dbReference type="InterPro" id="IPR000620">
    <property type="entry name" value="EamA_dom"/>
</dbReference>
<dbReference type="GO" id="GO:0022857">
    <property type="term" value="F:transmembrane transporter activity"/>
    <property type="evidence" value="ECO:0007669"/>
    <property type="project" value="InterPro"/>
</dbReference>
<dbReference type="Proteomes" id="UP000192536">
    <property type="component" value="Unassembled WGS sequence"/>
</dbReference>
<keyword evidence="11 12" id="KW-0472">Membrane</keyword>
<evidence type="ECO:0000256" key="1">
    <source>
        <dbReference type="ARBA" id="ARBA00004651"/>
    </source>
</evidence>
<feature type="domain" description="EamA" evidence="13">
    <location>
        <begin position="11"/>
        <end position="110"/>
    </location>
</feature>
<dbReference type="InterPro" id="IPR037185">
    <property type="entry name" value="EmrE-like"/>
</dbReference>
<dbReference type="InterPro" id="IPR000390">
    <property type="entry name" value="Small_drug/metabolite_transptr"/>
</dbReference>
<dbReference type="Pfam" id="PF00892">
    <property type="entry name" value="EamA"/>
    <property type="match status" value="1"/>
</dbReference>
<keyword evidence="7 12" id="KW-0812">Transmembrane</keyword>
<feature type="transmembrane region" description="Helical" evidence="12">
    <location>
        <begin position="39"/>
        <end position="58"/>
    </location>
</feature>
<dbReference type="AlphaFoldDB" id="A0A1X0WDA5"/>
<evidence type="ECO:0000256" key="3">
    <source>
        <dbReference type="ARBA" id="ARBA00022475"/>
    </source>
</evidence>
<dbReference type="NCBIfam" id="NF011625">
    <property type="entry name" value="PRK15051.1"/>
    <property type="match status" value="1"/>
</dbReference>
<dbReference type="STRING" id="1646377.BS640_14480"/>
<dbReference type="RefSeq" id="WP_017492493.1">
    <property type="nucleotide sequence ID" value="NZ_CAUQAZ010000027.1"/>
</dbReference>
<comment type="subcellular location">
    <subcellularLocation>
        <location evidence="1">Cell membrane</location>
        <topology evidence="1">Multi-pass membrane protein</topology>
    </subcellularLocation>
</comment>
<reference evidence="14 15" key="1">
    <citation type="journal article" date="2017" name="Int. J. Syst. Evol. Microbiol.">
        <title>Rouxiella badensis sp. nov. and Rouxiella silvae sp. nov. isolated from peat bog soil in Germany and emendation of the genus description.</title>
        <authorList>
            <person name="Le Fleche-Mateos A."/>
            <person name="Kugler J.H."/>
            <person name="Hansen S.H."/>
            <person name="Syldatk C."/>
            <person name="Hausmann R."/>
            <person name="Lomprez F."/>
            <person name="Vandenbogaert M."/>
            <person name="Manuguerra J.C."/>
            <person name="Grimont P.A."/>
        </authorList>
    </citation>
    <scope>NUCLEOTIDE SEQUENCE [LARGE SCALE GENOMIC DNA]</scope>
    <source>
        <strain evidence="14 15">DSM 100043</strain>
    </source>
</reference>
<comment type="caution">
    <text evidence="14">The sequence shown here is derived from an EMBL/GenBank/DDBJ whole genome shotgun (WGS) entry which is preliminary data.</text>
</comment>
<keyword evidence="10" id="KW-0443">Lipid metabolism</keyword>
<evidence type="ECO:0000256" key="2">
    <source>
        <dbReference type="ARBA" id="ARBA00022448"/>
    </source>
</evidence>
<evidence type="ECO:0000256" key="9">
    <source>
        <dbReference type="ARBA" id="ARBA00022989"/>
    </source>
</evidence>
<evidence type="ECO:0000256" key="10">
    <source>
        <dbReference type="ARBA" id="ARBA00023098"/>
    </source>
</evidence>
<keyword evidence="15" id="KW-1185">Reference proteome</keyword>
<evidence type="ECO:0000313" key="15">
    <source>
        <dbReference type="Proteomes" id="UP000192536"/>
    </source>
</evidence>
<accession>A0A1X0WDA5</accession>
<keyword evidence="8" id="KW-0448">Lipopolysaccharide biosynthesis</keyword>
<evidence type="ECO:0000256" key="11">
    <source>
        <dbReference type="ARBA" id="ARBA00023136"/>
    </source>
</evidence>
<keyword evidence="3" id="KW-1003">Cell membrane</keyword>
<feature type="transmembrane region" description="Helical" evidence="12">
    <location>
        <begin position="70"/>
        <end position="88"/>
    </location>
</feature>
<keyword evidence="2" id="KW-0813">Transport</keyword>
<feature type="transmembrane region" description="Helical" evidence="12">
    <location>
        <begin position="94"/>
        <end position="112"/>
    </location>
</feature>
<dbReference type="GO" id="GO:0009103">
    <property type="term" value="P:lipopolysaccharide biosynthetic process"/>
    <property type="evidence" value="ECO:0007669"/>
    <property type="project" value="UniProtKB-KW"/>
</dbReference>
<keyword evidence="5" id="KW-0997">Cell inner membrane</keyword>
<evidence type="ECO:0000259" key="13">
    <source>
        <dbReference type="Pfam" id="PF00892"/>
    </source>
</evidence>
<keyword evidence="4" id="KW-0444">Lipid biosynthesis</keyword>
<dbReference type="GeneID" id="93566603"/>
<gene>
    <name evidence="14" type="ORF">BS640_14480</name>
</gene>
<dbReference type="PANTHER" id="PTHR30561">
    <property type="entry name" value="SMR FAMILY PROTON-DEPENDENT DRUG EFFLUX TRANSPORTER SUGE"/>
    <property type="match status" value="1"/>
</dbReference>
<proteinExistence type="predicted"/>
<sequence length="114" mass="12475">MTGFLLVLVVSILTCAGQLCQKKAAQVGQAQVSGNLGPILRWMVTAVFFMGCGLLLWLRVLQLLPLSIAYPMLSMNFVLITFSARGFFGEIIDRRHWLGVAFIMLGILLMGISG</sequence>
<keyword evidence="9 12" id="KW-1133">Transmembrane helix</keyword>
<protein>
    <submittedName>
        <fullName evidence="14">4-amino-4-deoxy-L-arabinose-phospho-UDP flippase</fullName>
    </submittedName>
</protein>
<dbReference type="PANTHER" id="PTHR30561:SF23">
    <property type="entry name" value="4-AMINO-4-DEOXY-L-ARABINOSE-PHOSPHOUNDECAPRENOL FLIPPASE SUBUNIT ARNE-RELATED"/>
    <property type="match status" value="1"/>
</dbReference>
<evidence type="ECO:0000256" key="5">
    <source>
        <dbReference type="ARBA" id="ARBA00022519"/>
    </source>
</evidence>
<evidence type="ECO:0000256" key="12">
    <source>
        <dbReference type="SAM" id="Phobius"/>
    </source>
</evidence>